<comment type="caution">
    <text evidence="2">The sequence shown here is derived from an EMBL/GenBank/DDBJ whole genome shotgun (WGS) entry which is preliminary data.</text>
</comment>
<dbReference type="PANTHER" id="PTHR43581">
    <property type="entry name" value="ATP/GTP PHOSPHATASE"/>
    <property type="match status" value="1"/>
</dbReference>
<evidence type="ECO:0000313" key="2">
    <source>
        <dbReference type="EMBL" id="ROO09587.1"/>
    </source>
</evidence>
<dbReference type="InterPro" id="IPR051396">
    <property type="entry name" value="Bact_Antivir_Def_Nuclease"/>
</dbReference>
<evidence type="ECO:0000259" key="1">
    <source>
        <dbReference type="Pfam" id="PF13175"/>
    </source>
</evidence>
<proteinExistence type="predicted"/>
<dbReference type="Gene3D" id="3.40.50.300">
    <property type="entry name" value="P-loop containing nucleotide triphosphate hydrolases"/>
    <property type="match status" value="2"/>
</dbReference>
<gene>
    <name evidence="2" type="ORF">BK673_11815</name>
</gene>
<accession>A0A423P5R4</accession>
<protein>
    <recommendedName>
        <fullName evidence="1">Endonuclease GajA/Old nuclease/RecF-like AAA domain-containing protein</fullName>
    </recommendedName>
</protein>
<organism evidence="2 3">
    <name type="scientific">Pseudomonas fluorescens</name>
    <dbReference type="NCBI Taxonomy" id="294"/>
    <lineage>
        <taxon>Bacteria</taxon>
        <taxon>Pseudomonadati</taxon>
        <taxon>Pseudomonadota</taxon>
        <taxon>Gammaproteobacteria</taxon>
        <taxon>Pseudomonadales</taxon>
        <taxon>Pseudomonadaceae</taxon>
        <taxon>Pseudomonas</taxon>
    </lineage>
</organism>
<dbReference type="InterPro" id="IPR041685">
    <property type="entry name" value="AAA_GajA/Old/RecF-like"/>
</dbReference>
<dbReference type="PANTHER" id="PTHR43581:SF2">
    <property type="entry name" value="EXCINUCLEASE ATPASE SUBUNIT"/>
    <property type="match status" value="1"/>
</dbReference>
<name>A0A423P5R4_PSEFL</name>
<sequence>MASKIEYLHIQELYGQKNYHISLEDNQLILVGENGTGKSTITSILFYVITGQWKNLWKFKFSSISIGVDGKEYKITREDVSKLVDVDFPASTTQYIIGRLNDLGLEPEEALKEWGPQLYREIAVSDRHAPSLNPSAVRKVLMELVDTQVSLFDEPSNSIAEFQRKIDFHVLYLPTYRRIERDLKAIFPDLEDDIKKFNIRHNRYSSLRKHQELVEFGMQDVMNMISSTMKSLETSFRTSLDALTGGYLRVILRKEYERTDISILAEIKEEDLNDILAKIDDSVLSALDQKALRETIKTFSERQPQSEIDKLSAHIITKLILLHKAQLERETKVREFAATCNRYLKGKSFEFNSTNFTLPIKPAKDDPAALNPLEDEIKLSMLSSGEKQIVSLFSHLYLSAHDDYFIMIDEPELSLSVPWQKTLLPDIMSSGKCKGLVAVTHSPFIYSNELESKAHSMSEFLRD</sequence>
<dbReference type="InterPro" id="IPR027417">
    <property type="entry name" value="P-loop_NTPase"/>
</dbReference>
<evidence type="ECO:0000313" key="3">
    <source>
        <dbReference type="Proteomes" id="UP000283619"/>
    </source>
</evidence>
<dbReference type="Pfam" id="PF13175">
    <property type="entry name" value="AAA_15"/>
    <property type="match status" value="1"/>
</dbReference>
<dbReference type="EMBL" id="MOBZ01000009">
    <property type="protein sequence ID" value="ROO09587.1"/>
    <property type="molecule type" value="Genomic_DNA"/>
</dbReference>
<dbReference type="SUPFAM" id="SSF52540">
    <property type="entry name" value="P-loop containing nucleoside triphosphate hydrolases"/>
    <property type="match status" value="1"/>
</dbReference>
<dbReference type="RefSeq" id="WP_123593779.1">
    <property type="nucleotide sequence ID" value="NZ_MOBZ01000009.1"/>
</dbReference>
<feature type="domain" description="Endonuclease GajA/Old nuclease/RecF-like AAA" evidence="1">
    <location>
        <begin position="4"/>
        <end position="445"/>
    </location>
</feature>
<dbReference type="Proteomes" id="UP000283619">
    <property type="component" value="Unassembled WGS sequence"/>
</dbReference>
<dbReference type="AlphaFoldDB" id="A0A423P5R4"/>
<reference evidence="2 3" key="1">
    <citation type="submission" date="2016-10" db="EMBL/GenBank/DDBJ databases">
        <title>Comparative genome analysis of multiple Pseudomonas spp. focuses on biocontrol and plant growth promoting traits.</title>
        <authorList>
            <person name="Tao X.-Y."/>
            <person name="Taylor C.G."/>
        </authorList>
    </citation>
    <scope>NUCLEOTIDE SEQUENCE [LARGE SCALE GENOMIC DNA]</scope>
    <source>
        <strain evidence="2 3">36G2</strain>
    </source>
</reference>